<dbReference type="AlphaFoldDB" id="A0A6J5UY75"/>
<sequence length="63" mass="7152">MWPCLPDRRWWVKSSEQPGVTMLEGTADNLLKLFLDNGGEISLDLIMEATISGKEYQKLLVVD</sequence>
<evidence type="ECO:0000313" key="4">
    <source>
        <dbReference type="Proteomes" id="UP000507245"/>
    </source>
</evidence>
<proteinExistence type="predicted"/>
<dbReference type="PANTHER" id="PTHR31373:SF17">
    <property type="entry name" value="OS06G0652100 PROTEIN"/>
    <property type="match status" value="1"/>
</dbReference>
<dbReference type="EMBL" id="CAEKDK010000005">
    <property type="protein sequence ID" value="CAB4280587.1"/>
    <property type="molecule type" value="Genomic_DNA"/>
</dbReference>
<evidence type="ECO:0000313" key="1">
    <source>
        <dbReference type="EMBL" id="CAB4280587.1"/>
    </source>
</evidence>
<keyword evidence="4" id="KW-1185">Reference proteome</keyword>
<evidence type="ECO:0000313" key="2">
    <source>
        <dbReference type="EMBL" id="CAB4311004.1"/>
    </source>
</evidence>
<dbReference type="InterPro" id="IPR011205">
    <property type="entry name" value="UCP015417_vWA"/>
</dbReference>
<evidence type="ECO:0000313" key="3">
    <source>
        <dbReference type="Proteomes" id="UP000507222"/>
    </source>
</evidence>
<protein>
    <submittedName>
        <fullName evidence="1">Uncharacterized protein</fullName>
    </submittedName>
</protein>
<reference evidence="4" key="1">
    <citation type="journal article" date="2020" name="Genome Biol.">
        <title>Gamete binning: chromosome-level and haplotype-resolved genome assembly enabled by high-throughput single-cell sequencing of gamete genomes.</title>
        <authorList>
            <person name="Campoy J.A."/>
            <person name="Sun H."/>
            <person name="Goel M."/>
            <person name="Jiao W.-B."/>
            <person name="Folz-Donahue K."/>
            <person name="Wang N."/>
            <person name="Rubio M."/>
            <person name="Liu C."/>
            <person name="Kukat C."/>
            <person name="Ruiz D."/>
            <person name="Huettel B."/>
            <person name="Schneeberger K."/>
        </authorList>
    </citation>
    <scope>NUCLEOTIDE SEQUENCE [LARGE SCALE GENOMIC DNA]</scope>
    <source>
        <strain evidence="4">cv. Rojo Pasion</strain>
    </source>
</reference>
<reference evidence="1 3" key="2">
    <citation type="submission" date="2020-05" db="EMBL/GenBank/DDBJ databases">
        <authorList>
            <person name="Campoy J."/>
            <person name="Schneeberger K."/>
            <person name="Spophaly S."/>
        </authorList>
    </citation>
    <scope>NUCLEOTIDE SEQUENCE [LARGE SCALE GENOMIC DNA]</scope>
    <source>
        <strain evidence="1">PruArmRojPasFocal</strain>
    </source>
</reference>
<accession>A0A6J5UY75</accession>
<dbReference type="EMBL" id="CAEKKB010000005">
    <property type="protein sequence ID" value="CAB4311004.1"/>
    <property type="molecule type" value="Genomic_DNA"/>
</dbReference>
<dbReference type="Proteomes" id="UP000507222">
    <property type="component" value="Unassembled WGS sequence"/>
</dbReference>
<dbReference type="OrthoDB" id="1169899at2759"/>
<dbReference type="PANTHER" id="PTHR31373">
    <property type="entry name" value="OS06G0652100 PROTEIN"/>
    <property type="match status" value="1"/>
</dbReference>
<organism evidence="1 3">
    <name type="scientific">Prunus armeniaca</name>
    <name type="common">Apricot</name>
    <name type="synonym">Armeniaca vulgaris</name>
    <dbReference type="NCBI Taxonomy" id="36596"/>
    <lineage>
        <taxon>Eukaryota</taxon>
        <taxon>Viridiplantae</taxon>
        <taxon>Streptophyta</taxon>
        <taxon>Embryophyta</taxon>
        <taxon>Tracheophyta</taxon>
        <taxon>Spermatophyta</taxon>
        <taxon>Magnoliopsida</taxon>
        <taxon>eudicotyledons</taxon>
        <taxon>Gunneridae</taxon>
        <taxon>Pentapetalae</taxon>
        <taxon>rosids</taxon>
        <taxon>fabids</taxon>
        <taxon>Rosales</taxon>
        <taxon>Rosaceae</taxon>
        <taxon>Amygdaloideae</taxon>
        <taxon>Amygdaleae</taxon>
        <taxon>Prunus</taxon>
    </lineage>
</organism>
<gene>
    <name evidence="1" type="ORF">CURHAP_LOCUS33448</name>
    <name evidence="2" type="ORF">ORAREDHAP_LOCUS33018</name>
</gene>
<dbReference type="Proteomes" id="UP000507245">
    <property type="component" value="Unassembled WGS sequence"/>
</dbReference>
<name>A0A6J5UY75_PRUAR</name>